<accession>A0A3E3K0K3</accession>
<evidence type="ECO:0000256" key="5">
    <source>
        <dbReference type="ARBA" id="ARBA00023204"/>
    </source>
</evidence>
<evidence type="ECO:0000256" key="2">
    <source>
        <dbReference type="ARBA" id="ARBA00021310"/>
    </source>
</evidence>
<comment type="function">
    <text evidence="7">Involved in DNA repair and RecF pathway recombination.</text>
</comment>
<evidence type="ECO:0000256" key="3">
    <source>
        <dbReference type="ARBA" id="ARBA00022763"/>
    </source>
</evidence>
<evidence type="ECO:0000256" key="4">
    <source>
        <dbReference type="ARBA" id="ARBA00023172"/>
    </source>
</evidence>
<dbReference type="GeneID" id="97193377"/>
<dbReference type="OrthoDB" id="9797083at2"/>
<dbReference type="Gene3D" id="2.40.50.140">
    <property type="entry name" value="Nucleic acid-binding proteins"/>
    <property type="match status" value="1"/>
</dbReference>
<gene>
    <name evidence="7 9" type="primary">recO</name>
    <name evidence="9" type="ORF">DW016_12215</name>
</gene>
<dbReference type="PANTHER" id="PTHR33991:SF1">
    <property type="entry name" value="DNA REPAIR PROTEIN RECO"/>
    <property type="match status" value="1"/>
</dbReference>
<comment type="caution">
    <text evidence="9">The sequence shown here is derived from an EMBL/GenBank/DDBJ whole genome shotgun (WGS) entry which is preliminary data.</text>
</comment>
<dbReference type="GO" id="GO:0043590">
    <property type="term" value="C:bacterial nucleoid"/>
    <property type="evidence" value="ECO:0007669"/>
    <property type="project" value="TreeGrafter"/>
</dbReference>
<evidence type="ECO:0000313" key="10">
    <source>
        <dbReference type="Proteomes" id="UP000261080"/>
    </source>
</evidence>
<dbReference type="NCBIfam" id="TIGR00613">
    <property type="entry name" value="reco"/>
    <property type="match status" value="1"/>
</dbReference>
<evidence type="ECO:0000313" key="9">
    <source>
        <dbReference type="EMBL" id="RGE85746.1"/>
    </source>
</evidence>
<organism evidence="9 10">
    <name type="scientific">Sellimonas intestinalis</name>
    <dbReference type="NCBI Taxonomy" id="1653434"/>
    <lineage>
        <taxon>Bacteria</taxon>
        <taxon>Bacillati</taxon>
        <taxon>Bacillota</taxon>
        <taxon>Clostridia</taxon>
        <taxon>Lachnospirales</taxon>
        <taxon>Lachnospiraceae</taxon>
        <taxon>Sellimonas</taxon>
    </lineage>
</organism>
<keyword evidence="5 7" id="KW-0234">DNA repair</keyword>
<dbReference type="Pfam" id="PF11967">
    <property type="entry name" value="RecO_N"/>
    <property type="match status" value="1"/>
</dbReference>
<dbReference type="InterPro" id="IPR000679">
    <property type="entry name" value="Znf_GATA"/>
</dbReference>
<dbReference type="InterPro" id="IPR003717">
    <property type="entry name" value="RecO"/>
</dbReference>
<evidence type="ECO:0000256" key="1">
    <source>
        <dbReference type="ARBA" id="ARBA00007452"/>
    </source>
</evidence>
<dbReference type="AlphaFoldDB" id="A0A3E3K0K3"/>
<dbReference type="Pfam" id="PF02565">
    <property type="entry name" value="RecO_C"/>
    <property type="match status" value="1"/>
</dbReference>
<keyword evidence="4 7" id="KW-0233">DNA recombination</keyword>
<dbReference type="PANTHER" id="PTHR33991">
    <property type="entry name" value="DNA REPAIR PROTEIN RECO"/>
    <property type="match status" value="1"/>
</dbReference>
<evidence type="ECO:0000256" key="7">
    <source>
        <dbReference type="HAMAP-Rule" id="MF_00201"/>
    </source>
</evidence>
<dbReference type="GO" id="GO:0006355">
    <property type="term" value="P:regulation of DNA-templated transcription"/>
    <property type="evidence" value="ECO:0007669"/>
    <property type="project" value="InterPro"/>
</dbReference>
<dbReference type="InterPro" id="IPR042242">
    <property type="entry name" value="RecO_C"/>
</dbReference>
<keyword evidence="3 7" id="KW-0227">DNA damage</keyword>
<dbReference type="GO" id="GO:0006302">
    <property type="term" value="P:double-strand break repair"/>
    <property type="evidence" value="ECO:0007669"/>
    <property type="project" value="TreeGrafter"/>
</dbReference>
<dbReference type="SUPFAM" id="SSF57863">
    <property type="entry name" value="ArfGap/RecO-like zinc finger"/>
    <property type="match status" value="1"/>
</dbReference>
<dbReference type="PROSITE" id="PS50114">
    <property type="entry name" value="GATA_ZN_FINGER_2"/>
    <property type="match status" value="1"/>
</dbReference>
<evidence type="ECO:0000256" key="6">
    <source>
        <dbReference type="ARBA" id="ARBA00033409"/>
    </source>
</evidence>
<dbReference type="EMBL" id="QVLX01000007">
    <property type="protein sequence ID" value="RGE85746.1"/>
    <property type="molecule type" value="Genomic_DNA"/>
</dbReference>
<dbReference type="SUPFAM" id="SSF50249">
    <property type="entry name" value="Nucleic acid-binding proteins"/>
    <property type="match status" value="1"/>
</dbReference>
<keyword evidence="10" id="KW-1185">Reference proteome</keyword>
<dbReference type="InterPro" id="IPR012340">
    <property type="entry name" value="NA-bd_OB-fold"/>
</dbReference>
<proteinExistence type="inferred from homology"/>
<dbReference type="Proteomes" id="UP000261080">
    <property type="component" value="Unassembled WGS sequence"/>
</dbReference>
<dbReference type="Gene3D" id="6.20.220.20">
    <property type="entry name" value="Recombination protein O, zinc-binding domain"/>
    <property type="match status" value="1"/>
</dbReference>
<dbReference type="Gene3D" id="1.20.1440.120">
    <property type="entry name" value="Recombination protein O, C-terminal domain"/>
    <property type="match status" value="1"/>
</dbReference>
<dbReference type="GO" id="GO:0006310">
    <property type="term" value="P:DNA recombination"/>
    <property type="evidence" value="ECO:0007669"/>
    <property type="project" value="UniProtKB-UniRule"/>
</dbReference>
<feature type="domain" description="GATA-type" evidence="8">
    <location>
        <begin position="157"/>
        <end position="182"/>
    </location>
</feature>
<dbReference type="RefSeq" id="WP_034594755.1">
    <property type="nucleotide sequence ID" value="NZ_CALBAT010000012.1"/>
</dbReference>
<evidence type="ECO:0000259" key="8">
    <source>
        <dbReference type="PROSITE" id="PS50114"/>
    </source>
</evidence>
<dbReference type="GO" id="GO:0043565">
    <property type="term" value="F:sequence-specific DNA binding"/>
    <property type="evidence" value="ECO:0007669"/>
    <property type="project" value="InterPro"/>
</dbReference>
<dbReference type="HAMAP" id="MF_00201">
    <property type="entry name" value="RecO"/>
    <property type="match status" value="1"/>
</dbReference>
<dbReference type="InterPro" id="IPR037278">
    <property type="entry name" value="ARFGAP/RecO"/>
</dbReference>
<name>A0A3E3K0K3_9FIRM</name>
<protein>
    <recommendedName>
        <fullName evidence="2 7">DNA repair protein RecO</fullName>
    </recommendedName>
    <alternativeName>
        <fullName evidence="6 7">Recombination protein O</fullName>
    </alternativeName>
</protein>
<dbReference type="InterPro" id="IPR022572">
    <property type="entry name" value="DNA_rep/recomb_RecO_N"/>
</dbReference>
<comment type="similarity">
    <text evidence="1 7">Belongs to the RecO family.</text>
</comment>
<sequence length="249" mass="28141">MKKVSQTITVTGMILSALPIGEYDKRVVILSRERGKISAFAKGARRPNSMLVGTTSPFLFGTFTLYEGRSSYTMQQAEIQNYFGELRTDIEAVSYGFYFLEFAEYVTRENNDETEILKLLYQTMRIVVKRSISLSLIRCIFELKMICLEGEAPQVFSCVGCGKQGEPYWFSAAKGGLLCRDCVSKASDARRVGQSTVYALAFIVATPVEKLYTFTVTEKVLEELKQSAKRCVDVYIGHTFRSLEMLEFL</sequence>
<reference evidence="9 10" key="1">
    <citation type="submission" date="2018-08" db="EMBL/GenBank/DDBJ databases">
        <title>A genome reference for cultivated species of the human gut microbiota.</title>
        <authorList>
            <person name="Zou Y."/>
            <person name="Xue W."/>
            <person name="Luo G."/>
        </authorList>
    </citation>
    <scope>NUCLEOTIDE SEQUENCE [LARGE SCALE GENOMIC DNA]</scope>
    <source>
        <strain evidence="9 10">AF37-2AT</strain>
    </source>
</reference>